<evidence type="ECO:0000256" key="14">
    <source>
        <dbReference type="HAMAP-Rule" id="MF_01398"/>
    </source>
</evidence>
<dbReference type="InterPro" id="IPR005864">
    <property type="entry name" value="ATP_synth_F0_bsu_bac"/>
</dbReference>
<dbReference type="InterPro" id="IPR002146">
    <property type="entry name" value="ATP_synth_b/b'su_bac/chlpt"/>
</dbReference>
<feature type="coiled-coil region" evidence="16">
    <location>
        <begin position="61"/>
        <end position="102"/>
    </location>
</feature>
<dbReference type="Pfam" id="PF00430">
    <property type="entry name" value="ATP-synt_B"/>
    <property type="match status" value="1"/>
</dbReference>
<dbReference type="NCBIfam" id="TIGR01144">
    <property type="entry name" value="ATP_synt_b"/>
    <property type="match status" value="1"/>
</dbReference>
<evidence type="ECO:0000256" key="13">
    <source>
        <dbReference type="ARBA" id="ARBA00025830"/>
    </source>
</evidence>
<keyword evidence="10 14" id="KW-0472">Membrane</keyword>
<gene>
    <name evidence="14" type="primary">atpF</name>
    <name evidence="17" type="ORF">GCM10010470_09630</name>
</gene>
<keyword evidence="4 14" id="KW-1003">Cell membrane</keyword>
<proteinExistence type="inferred from homology"/>
<evidence type="ECO:0000256" key="5">
    <source>
        <dbReference type="ARBA" id="ARBA00022547"/>
    </source>
</evidence>
<reference evidence="17 18" key="1">
    <citation type="journal article" date="2019" name="Int. J. Syst. Evol. Microbiol.">
        <title>The Global Catalogue of Microorganisms (GCM) 10K type strain sequencing project: providing services to taxonomists for standard genome sequencing and annotation.</title>
        <authorList>
            <consortium name="The Broad Institute Genomics Platform"/>
            <consortium name="The Broad Institute Genome Sequencing Center for Infectious Disease"/>
            <person name="Wu L."/>
            <person name="Ma J."/>
        </authorList>
    </citation>
    <scope>NUCLEOTIDE SEQUENCE [LARGE SCALE GENOMIC DNA]</scope>
    <source>
        <strain evidence="17 18">JCM 9383</strain>
    </source>
</reference>
<evidence type="ECO:0000313" key="17">
    <source>
        <dbReference type="EMBL" id="GAA2778414.1"/>
    </source>
</evidence>
<keyword evidence="11 14" id="KW-0066">ATP synthesis</keyword>
<dbReference type="SUPFAM" id="SSF81573">
    <property type="entry name" value="F1F0 ATP synthase subunit B, membrane domain"/>
    <property type="match status" value="1"/>
</dbReference>
<evidence type="ECO:0000313" key="18">
    <source>
        <dbReference type="Proteomes" id="UP001500979"/>
    </source>
</evidence>
<dbReference type="InterPro" id="IPR028987">
    <property type="entry name" value="ATP_synth_B-like_membr_sf"/>
</dbReference>
<dbReference type="Gene3D" id="1.20.5.620">
    <property type="entry name" value="F1F0 ATP synthase subunit B, membrane domain"/>
    <property type="match status" value="1"/>
</dbReference>
<evidence type="ECO:0000256" key="12">
    <source>
        <dbReference type="ARBA" id="ARBA00025198"/>
    </source>
</evidence>
<evidence type="ECO:0000256" key="11">
    <source>
        <dbReference type="ARBA" id="ARBA00023310"/>
    </source>
</evidence>
<keyword evidence="3 14" id="KW-0813">Transport</keyword>
<protein>
    <recommendedName>
        <fullName evidence="14">ATP synthase subunit b</fullName>
    </recommendedName>
    <alternativeName>
        <fullName evidence="14">ATP synthase F(0) sector subunit b</fullName>
    </alternativeName>
    <alternativeName>
        <fullName evidence="14">ATPase subunit I</fullName>
    </alternativeName>
    <alternativeName>
        <fullName evidence="14">F-type ATPase subunit b</fullName>
        <shortName evidence="14">F-ATPase subunit b</shortName>
    </alternativeName>
</protein>
<comment type="subcellular location">
    <subcellularLocation>
        <location evidence="1 14">Cell membrane</location>
        <topology evidence="1 14">Single-pass membrane protein</topology>
    </subcellularLocation>
</comment>
<dbReference type="EMBL" id="BAAAUX010000005">
    <property type="protein sequence ID" value="GAA2778414.1"/>
    <property type="molecule type" value="Genomic_DNA"/>
</dbReference>
<keyword evidence="5 14" id="KW-0138">CF(0)</keyword>
<dbReference type="Proteomes" id="UP001500979">
    <property type="component" value="Unassembled WGS sequence"/>
</dbReference>
<evidence type="ECO:0000256" key="10">
    <source>
        <dbReference type="ARBA" id="ARBA00023136"/>
    </source>
</evidence>
<feature type="transmembrane region" description="Helical" evidence="14">
    <location>
        <begin position="24"/>
        <end position="43"/>
    </location>
</feature>
<evidence type="ECO:0000256" key="15">
    <source>
        <dbReference type="RuleBase" id="RU003848"/>
    </source>
</evidence>
<dbReference type="PANTHER" id="PTHR33445:SF1">
    <property type="entry name" value="ATP SYNTHASE SUBUNIT B"/>
    <property type="match status" value="1"/>
</dbReference>
<keyword evidence="8 14" id="KW-1133">Transmembrane helix</keyword>
<evidence type="ECO:0000256" key="1">
    <source>
        <dbReference type="ARBA" id="ARBA00004162"/>
    </source>
</evidence>
<comment type="function">
    <text evidence="12 14">F(1)F(0) ATP synthase produces ATP from ADP in the presence of a proton or sodium gradient. F-type ATPases consist of two structural domains, F(1) containing the extramembraneous catalytic core and F(0) containing the membrane proton channel, linked together by a central stalk and a peripheral stalk. During catalysis, ATP synthesis in the catalytic domain of F(1) is coupled via a rotary mechanism of the central stalk subunits to proton translocation.</text>
</comment>
<evidence type="ECO:0000256" key="7">
    <source>
        <dbReference type="ARBA" id="ARBA00022781"/>
    </source>
</evidence>
<keyword evidence="9 14" id="KW-0406">Ion transport</keyword>
<dbReference type="InterPro" id="IPR050059">
    <property type="entry name" value="ATP_synthase_B_chain"/>
</dbReference>
<comment type="caution">
    <text evidence="17">The sequence shown here is derived from an EMBL/GenBank/DDBJ whole genome shotgun (WGS) entry which is preliminary data.</text>
</comment>
<evidence type="ECO:0000256" key="3">
    <source>
        <dbReference type="ARBA" id="ARBA00022448"/>
    </source>
</evidence>
<dbReference type="HAMAP" id="MF_01398">
    <property type="entry name" value="ATP_synth_b_bprime"/>
    <property type="match status" value="1"/>
</dbReference>
<comment type="subunit">
    <text evidence="13 14">F-type ATPases have 2 components, F(1) - the catalytic core - and F(0) - the membrane proton channel. F(1) has five subunits: alpha(3), beta(3), gamma(1), delta(1), epsilon(1). F(0) has three main subunits: a(1), b(2) and c(10-14). The alpha and beta chains form an alternating ring which encloses part of the gamma chain. F(1) is attached to F(0) by a central stalk formed by the gamma and epsilon chains, while a peripheral stalk is formed by the delta and b chains.</text>
</comment>
<accession>A0ABN3V4S6</accession>
<dbReference type="CDD" id="cd06503">
    <property type="entry name" value="ATP-synt_Fo_b"/>
    <property type="match status" value="1"/>
</dbReference>
<keyword evidence="6 14" id="KW-0812">Transmembrane</keyword>
<comment type="similarity">
    <text evidence="2 14 15">Belongs to the ATPase B chain family.</text>
</comment>
<evidence type="ECO:0000256" key="4">
    <source>
        <dbReference type="ARBA" id="ARBA00022475"/>
    </source>
</evidence>
<keyword evidence="18" id="KW-1185">Reference proteome</keyword>
<evidence type="ECO:0000256" key="8">
    <source>
        <dbReference type="ARBA" id="ARBA00022989"/>
    </source>
</evidence>
<sequence>MVKTQMLLAAEGGHNPIIPEPVEIVVGLIAFLLLLFVLWKYAVPRFEKVYAERSERIEGGIAKAEAAQAEAQRTLEQYKSQLAEARAEAARIRDDARAEGQQIVEEMRTQAQAESERIVAAGQSALAAQRAQIVAELRADLGRQAVDLASRVVGESLEDEARRRGTVDRFLEELEATSAPASKA</sequence>
<comment type="function">
    <text evidence="14">Component of the F(0) channel, it forms part of the peripheral stalk, linking F(1) to F(0).</text>
</comment>
<keyword evidence="7 14" id="KW-0375">Hydrogen ion transport</keyword>
<evidence type="ECO:0000256" key="6">
    <source>
        <dbReference type="ARBA" id="ARBA00022692"/>
    </source>
</evidence>
<keyword evidence="16" id="KW-0175">Coiled coil</keyword>
<evidence type="ECO:0000256" key="2">
    <source>
        <dbReference type="ARBA" id="ARBA00005513"/>
    </source>
</evidence>
<organism evidence="17 18">
    <name type="scientific">Saccharopolyspora taberi</name>
    <dbReference type="NCBI Taxonomy" id="60895"/>
    <lineage>
        <taxon>Bacteria</taxon>
        <taxon>Bacillati</taxon>
        <taxon>Actinomycetota</taxon>
        <taxon>Actinomycetes</taxon>
        <taxon>Pseudonocardiales</taxon>
        <taxon>Pseudonocardiaceae</taxon>
        <taxon>Saccharopolyspora</taxon>
    </lineage>
</organism>
<evidence type="ECO:0000256" key="9">
    <source>
        <dbReference type="ARBA" id="ARBA00023065"/>
    </source>
</evidence>
<evidence type="ECO:0000256" key="16">
    <source>
        <dbReference type="SAM" id="Coils"/>
    </source>
</evidence>
<name>A0ABN3V4S6_9PSEU</name>
<dbReference type="PANTHER" id="PTHR33445">
    <property type="entry name" value="ATP SYNTHASE SUBUNIT B', CHLOROPLASTIC"/>
    <property type="match status" value="1"/>
</dbReference>
<dbReference type="NCBIfam" id="NF004412">
    <property type="entry name" value="PRK05759.1-3"/>
    <property type="match status" value="1"/>
</dbReference>